<dbReference type="GO" id="GO:0005886">
    <property type="term" value="C:plasma membrane"/>
    <property type="evidence" value="ECO:0007669"/>
    <property type="project" value="UniProtKB-SubCell"/>
</dbReference>
<keyword evidence="3 7" id="KW-0812">Transmembrane</keyword>
<dbReference type="PANTHER" id="PTHR30572">
    <property type="entry name" value="MEMBRANE COMPONENT OF TRANSPORTER-RELATED"/>
    <property type="match status" value="1"/>
</dbReference>
<sequence length="472" mass="49135">MNPLREIRANPRQFAPSVLVVFIAALFGTAIMQGIGILGALMRSAEVVSASDTATVMITIVGMTFFLIALFVSGIVIANTFSIIIAGRSRQLALLRLIGASTRRLRRAAGLEGLIVSVPATAAAVAVSTGLALVTLALLGDAVTVDPGLGGIEMFVPAVTTIAVTWYAAFLGAKRISGISPIEATSQSVEQRTDDVRSSKRSLGIALVLLALGLIMLAGGAYLGFALSNPAGLLIATPGGACSFLGLIVGSAWFLPPLQSRAGRLMGRSASARLAAKNIDRHPIRSSRTVIGLIIGITLVTMFATAMTTFRDQMVIYAQSLGEEGMEIVEDALLQVIDRTMLFFLGMVAFSVVIAVIGVVNALALSVRQRTREIGLLMALGQSPARVRTMVLGEGLQLTVVACLVAVPLGVLYGWIGALAVISPLTGFFAPSLPWWVLVVVVPGSLLAVALAGRVPARAATSINPVEALEAV</sequence>
<evidence type="ECO:0000313" key="9">
    <source>
        <dbReference type="EMBL" id="RBP74362.1"/>
    </source>
</evidence>
<name>A0A366IPB1_9MICO</name>
<dbReference type="PANTHER" id="PTHR30572:SF4">
    <property type="entry name" value="ABC TRANSPORTER PERMEASE YTRF"/>
    <property type="match status" value="1"/>
</dbReference>
<dbReference type="GO" id="GO:0022857">
    <property type="term" value="F:transmembrane transporter activity"/>
    <property type="evidence" value="ECO:0007669"/>
    <property type="project" value="TreeGrafter"/>
</dbReference>
<reference evidence="9 10" key="1">
    <citation type="submission" date="2018-06" db="EMBL/GenBank/DDBJ databases">
        <title>Freshwater and sediment microbial communities from various areas in North America, analyzing microbe dynamics in response to fracking.</title>
        <authorList>
            <person name="Lamendella R."/>
        </authorList>
    </citation>
    <scope>NUCLEOTIDE SEQUENCE [LARGE SCALE GENOMIC DNA]</scope>
    <source>
        <strain evidence="9 10">3b_TX</strain>
    </source>
</reference>
<accession>A0A366IPB1</accession>
<keyword evidence="2" id="KW-1003">Cell membrane</keyword>
<dbReference type="RefSeq" id="WP_113902440.1">
    <property type="nucleotide sequence ID" value="NZ_QNSB01000001.1"/>
</dbReference>
<dbReference type="EMBL" id="QNSB01000001">
    <property type="protein sequence ID" value="RBP74362.1"/>
    <property type="molecule type" value="Genomic_DNA"/>
</dbReference>
<dbReference type="AlphaFoldDB" id="A0A366IPB1"/>
<evidence type="ECO:0000256" key="7">
    <source>
        <dbReference type="SAM" id="Phobius"/>
    </source>
</evidence>
<proteinExistence type="inferred from homology"/>
<feature type="domain" description="ABC3 transporter permease C-terminal" evidence="8">
    <location>
        <begin position="64"/>
        <end position="181"/>
    </location>
</feature>
<feature type="domain" description="ABC3 transporter permease C-terminal" evidence="8">
    <location>
        <begin position="347"/>
        <end position="465"/>
    </location>
</feature>
<feature type="transmembrane region" description="Helical" evidence="7">
    <location>
        <begin position="396"/>
        <end position="421"/>
    </location>
</feature>
<feature type="transmembrane region" description="Helical" evidence="7">
    <location>
        <begin position="433"/>
        <end position="453"/>
    </location>
</feature>
<feature type="transmembrane region" description="Helical" evidence="7">
    <location>
        <begin position="54"/>
        <end position="87"/>
    </location>
</feature>
<dbReference type="Proteomes" id="UP000253509">
    <property type="component" value="Unassembled WGS sequence"/>
</dbReference>
<protein>
    <submittedName>
        <fullName evidence="9">Putative ABC transport system permease protein</fullName>
    </submittedName>
</protein>
<evidence type="ECO:0000313" key="10">
    <source>
        <dbReference type="Proteomes" id="UP000253509"/>
    </source>
</evidence>
<gene>
    <name evidence="9" type="ORF">DFO65_10179</name>
</gene>
<comment type="similarity">
    <text evidence="6">Belongs to the ABC-4 integral membrane protein family.</text>
</comment>
<feature type="transmembrane region" description="Helical" evidence="7">
    <location>
        <begin position="202"/>
        <end position="225"/>
    </location>
</feature>
<feature type="transmembrane region" description="Helical" evidence="7">
    <location>
        <begin position="290"/>
        <end position="310"/>
    </location>
</feature>
<dbReference type="InterPro" id="IPR050250">
    <property type="entry name" value="Macrolide_Exporter_MacB"/>
</dbReference>
<evidence type="ECO:0000256" key="1">
    <source>
        <dbReference type="ARBA" id="ARBA00004651"/>
    </source>
</evidence>
<evidence type="ECO:0000256" key="2">
    <source>
        <dbReference type="ARBA" id="ARBA00022475"/>
    </source>
</evidence>
<comment type="subcellular location">
    <subcellularLocation>
        <location evidence="1">Cell membrane</location>
        <topology evidence="1">Multi-pass membrane protein</topology>
    </subcellularLocation>
</comment>
<evidence type="ECO:0000256" key="5">
    <source>
        <dbReference type="ARBA" id="ARBA00023136"/>
    </source>
</evidence>
<evidence type="ECO:0000256" key="3">
    <source>
        <dbReference type="ARBA" id="ARBA00022692"/>
    </source>
</evidence>
<feature type="transmembrane region" description="Helical" evidence="7">
    <location>
        <begin position="20"/>
        <end position="42"/>
    </location>
</feature>
<keyword evidence="5 7" id="KW-0472">Membrane</keyword>
<keyword evidence="10" id="KW-1185">Reference proteome</keyword>
<dbReference type="Pfam" id="PF02687">
    <property type="entry name" value="FtsX"/>
    <property type="match status" value="2"/>
</dbReference>
<feature type="transmembrane region" description="Helical" evidence="7">
    <location>
        <begin position="341"/>
        <end position="364"/>
    </location>
</feature>
<feature type="transmembrane region" description="Helical" evidence="7">
    <location>
        <begin position="231"/>
        <end position="255"/>
    </location>
</feature>
<evidence type="ECO:0000256" key="6">
    <source>
        <dbReference type="ARBA" id="ARBA00038076"/>
    </source>
</evidence>
<keyword evidence="4 7" id="KW-1133">Transmembrane helix</keyword>
<evidence type="ECO:0000256" key="4">
    <source>
        <dbReference type="ARBA" id="ARBA00022989"/>
    </source>
</evidence>
<feature type="transmembrane region" description="Helical" evidence="7">
    <location>
        <begin position="108"/>
        <end position="134"/>
    </location>
</feature>
<organism evidence="9 10">
    <name type="scientific">Brevibacterium celere</name>
    <dbReference type="NCBI Taxonomy" id="225845"/>
    <lineage>
        <taxon>Bacteria</taxon>
        <taxon>Bacillati</taxon>
        <taxon>Actinomycetota</taxon>
        <taxon>Actinomycetes</taxon>
        <taxon>Micrococcales</taxon>
        <taxon>Brevibacteriaceae</taxon>
        <taxon>Brevibacterium</taxon>
    </lineage>
</organism>
<dbReference type="InterPro" id="IPR003838">
    <property type="entry name" value="ABC3_permease_C"/>
</dbReference>
<feature type="transmembrane region" description="Helical" evidence="7">
    <location>
        <begin position="154"/>
        <end position="173"/>
    </location>
</feature>
<evidence type="ECO:0000259" key="8">
    <source>
        <dbReference type="Pfam" id="PF02687"/>
    </source>
</evidence>
<comment type="caution">
    <text evidence="9">The sequence shown here is derived from an EMBL/GenBank/DDBJ whole genome shotgun (WGS) entry which is preliminary data.</text>
</comment>